<evidence type="ECO:0008006" key="3">
    <source>
        <dbReference type="Google" id="ProtNLM"/>
    </source>
</evidence>
<dbReference type="Proteomes" id="UP000223749">
    <property type="component" value="Chromosome"/>
</dbReference>
<dbReference type="InterPro" id="IPR028082">
    <property type="entry name" value="Peripla_BP_I"/>
</dbReference>
<reference evidence="1 2" key="1">
    <citation type="submission" date="2017-10" db="EMBL/GenBank/DDBJ databases">
        <title>Whole genome of Pedobacter ginsengisoli T01R-27 isolated from tomato rhizosphere.</title>
        <authorList>
            <person name="Weon H.-Y."/>
            <person name="Lee S.A."/>
            <person name="Sang M.K."/>
            <person name="Song J."/>
        </authorList>
    </citation>
    <scope>NUCLEOTIDE SEQUENCE [LARGE SCALE GENOMIC DNA]</scope>
    <source>
        <strain evidence="1 2">T01R-27</strain>
    </source>
</reference>
<keyword evidence="2" id="KW-1185">Reference proteome</keyword>
<dbReference type="KEGG" id="pgs:CPT03_22515"/>
<name>A0A2D1UBP9_9SPHI</name>
<dbReference type="EMBL" id="CP024091">
    <property type="protein sequence ID" value="ATP59040.1"/>
    <property type="molecule type" value="Genomic_DNA"/>
</dbReference>
<dbReference type="SUPFAM" id="SSF53822">
    <property type="entry name" value="Periplasmic binding protein-like I"/>
    <property type="match status" value="1"/>
</dbReference>
<dbReference type="OrthoDB" id="2149800at2"/>
<gene>
    <name evidence="1" type="ORF">CPT03_22515</name>
</gene>
<proteinExistence type="predicted"/>
<dbReference type="CDD" id="cd06268">
    <property type="entry name" value="PBP1_ABC_transporter_LIVBP-like"/>
    <property type="match status" value="1"/>
</dbReference>
<evidence type="ECO:0000313" key="1">
    <source>
        <dbReference type="EMBL" id="ATP59040.1"/>
    </source>
</evidence>
<protein>
    <recommendedName>
        <fullName evidence="3">Amino acid ABC transporter substrate-binding protein</fullName>
    </recommendedName>
</protein>
<dbReference type="Gene3D" id="3.40.50.2300">
    <property type="match status" value="2"/>
</dbReference>
<dbReference type="RefSeq" id="WP_099440912.1">
    <property type="nucleotide sequence ID" value="NZ_CP024091.1"/>
</dbReference>
<organism evidence="1 2">
    <name type="scientific">Pedobacter ginsengisoli</name>
    <dbReference type="NCBI Taxonomy" id="363852"/>
    <lineage>
        <taxon>Bacteria</taxon>
        <taxon>Pseudomonadati</taxon>
        <taxon>Bacteroidota</taxon>
        <taxon>Sphingobacteriia</taxon>
        <taxon>Sphingobacteriales</taxon>
        <taxon>Sphingobacteriaceae</taxon>
        <taxon>Pedobacter</taxon>
    </lineage>
</organism>
<accession>A0A2D1UBP9</accession>
<evidence type="ECO:0000313" key="2">
    <source>
        <dbReference type="Proteomes" id="UP000223749"/>
    </source>
</evidence>
<sequence>MISAQNHQLQLSGSKYWVIAFIGLFLAACSPKIQKAPVKKPDVPKKVEEKKEKPAAKFTQADIALLIPFKLNDLRLKTATKADIEKSAMAIDFYQGFKLGIDSAAEQGLNFKLNVYDTRDNNSQIEGLIKNQGLINSNLIVGPVYPDGLKYIKDYSIAKGIPVVNPLAATHPQEFNNPNLISIVNNIDLHAEKLGFYITKHYNPENTVLVLIDPQDPGSKLLSAPLKAYFENNKKKFTFQEFASVFTMELKLMKDKKYIIIVTSPDRKFVIPTLDKLVKLKNSGLDIDLYGHPDWIKQNYNTDKLQLLNTAVTSSYKVDYKNNHVISFIKKYRTAFNFEPGEYSFKGFDIGFYFGHLISKHGKDYLKYITEEKYKGLHNSFSFYHDEKLGYINASLMLLRYQNFSLNLIE</sequence>
<dbReference type="AlphaFoldDB" id="A0A2D1UBP9"/>